<keyword evidence="4" id="KW-1005">Bacterial flagellum biogenesis</keyword>
<evidence type="ECO:0000256" key="3">
    <source>
        <dbReference type="ARBA" id="ARBA00022448"/>
    </source>
</evidence>
<dbReference type="PANTHER" id="PTHR34982:SF1">
    <property type="entry name" value="FLAGELLAR ASSEMBLY PROTEIN FLIH"/>
    <property type="match status" value="1"/>
</dbReference>
<proteinExistence type="inferred from homology"/>
<evidence type="ECO:0000259" key="7">
    <source>
        <dbReference type="Pfam" id="PF02108"/>
    </source>
</evidence>
<dbReference type="InterPro" id="IPR018035">
    <property type="entry name" value="Flagellar_FliH/T3SS_HrpE"/>
</dbReference>
<evidence type="ECO:0000256" key="4">
    <source>
        <dbReference type="ARBA" id="ARBA00022795"/>
    </source>
</evidence>
<comment type="similarity">
    <text evidence="2">Belongs to the FliH family.</text>
</comment>
<dbReference type="Proteomes" id="UP000829401">
    <property type="component" value="Chromosome"/>
</dbReference>
<dbReference type="GO" id="GO:0005829">
    <property type="term" value="C:cytosol"/>
    <property type="evidence" value="ECO:0007669"/>
    <property type="project" value="TreeGrafter"/>
</dbReference>
<keyword evidence="3" id="KW-0813">Transport</keyword>
<evidence type="ECO:0000256" key="5">
    <source>
        <dbReference type="ARBA" id="ARBA00022927"/>
    </source>
</evidence>
<keyword evidence="6" id="KW-1006">Bacterial flagellum protein export</keyword>
<dbReference type="KEGG" id="aaco:K1I37_10075"/>
<evidence type="ECO:0000256" key="2">
    <source>
        <dbReference type="ARBA" id="ARBA00006602"/>
    </source>
</evidence>
<organism evidence="8 9">
    <name type="scientific">Alicyclobacillus acidoterrestris (strain ATCC 49025 / DSM 3922 / CIP 106132 / NCIMB 13137 / GD3B)</name>
    <dbReference type="NCBI Taxonomy" id="1356854"/>
    <lineage>
        <taxon>Bacteria</taxon>
        <taxon>Bacillati</taxon>
        <taxon>Bacillota</taxon>
        <taxon>Bacilli</taxon>
        <taxon>Bacillales</taxon>
        <taxon>Alicyclobacillaceae</taxon>
        <taxon>Alicyclobacillus</taxon>
    </lineage>
</organism>
<dbReference type="AlphaFoldDB" id="A0A9E7D1F1"/>
<sequence length="259" mass="28234">MFKRVSSTWLPGGKQPIPIAVAGFSEEVAATVERGEVSEPVVHPDTLLAEARAACEQMLARAEVEAQAAIAAAQVEAQEIRRAAQQAGYDEGFRQGQEEAAIAFAEWKQKEQAALTQLAEQIEAGRSERLHALQPIVEELAMAAVKKLLYRELALAPADIGAMVEDLLVYVSQGTSVQVRVHPDDYAAARQAHPRWKLENYGEWEIAVVPDPTLAPGDCELRGTAGRVDGTLKTRLEELHQALRDCMRGQGEMDDGSRA</sequence>
<keyword evidence="5" id="KW-0653">Protein transport</keyword>
<evidence type="ECO:0000256" key="1">
    <source>
        <dbReference type="ARBA" id="ARBA00003041"/>
    </source>
</evidence>
<evidence type="ECO:0000256" key="6">
    <source>
        <dbReference type="ARBA" id="ARBA00023225"/>
    </source>
</evidence>
<dbReference type="EMBL" id="CP080467">
    <property type="protein sequence ID" value="UNO50842.1"/>
    <property type="molecule type" value="Genomic_DNA"/>
</dbReference>
<reference evidence="9" key="1">
    <citation type="journal article" date="2022" name="G3 (Bethesda)">
        <title>Unveiling the complete genome sequence of Alicyclobacillus acidoterrestris DSM 3922T, a taint-producing strain.</title>
        <authorList>
            <person name="Leonardo I.C."/>
            <person name="Barreto Crespo M.T."/>
            <person name="Gaspar F.B."/>
        </authorList>
    </citation>
    <scope>NUCLEOTIDE SEQUENCE [LARGE SCALE GENOMIC DNA]</scope>
    <source>
        <strain evidence="9">DSM 3922</strain>
    </source>
</reference>
<comment type="function">
    <text evidence="1">Needed for flagellar regrowth and assembly.</text>
</comment>
<dbReference type="InterPro" id="IPR051472">
    <property type="entry name" value="T3SS_Stator/FliH"/>
</dbReference>
<accession>A0A9E7D1F1</accession>
<evidence type="ECO:0000313" key="9">
    <source>
        <dbReference type="Proteomes" id="UP000829401"/>
    </source>
</evidence>
<dbReference type="GO" id="GO:0015031">
    <property type="term" value="P:protein transport"/>
    <property type="evidence" value="ECO:0007669"/>
    <property type="project" value="UniProtKB-KW"/>
</dbReference>
<keyword evidence="9" id="KW-1185">Reference proteome</keyword>
<protein>
    <recommendedName>
        <fullName evidence="7">Flagellar assembly protein FliH/Type III secretion system HrpE domain-containing protein</fullName>
    </recommendedName>
</protein>
<dbReference type="RefSeq" id="WP_236613875.1">
    <property type="nucleotide sequence ID" value="NZ_AURB01000129.1"/>
</dbReference>
<dbReference type="GO" id="GO:0044781">
    <property type="term" value="P:bacterial-type flagellum organization"/>
    <property type="evidence" value="ECO:0007669"/>
    <property type="project" value="UniProtKB-KW"/>
</dbReference>
<dbReference type="PANTHER" id="PTHR34982">
    <property type="entry name" value="YOP PROTEINS TRANSLOCATION PROTEIN L"/>
    <property type="match status" value="1"/>
</dbReference>
<dbReference type="Pfam" id="PF02108">
    <property type="entry name" value="FliH"/>
    <property type="match status" value="1"/>
</dbReference>
<gene>
    <name evidence="8" type="ORF">K1I37_10075</name>
</gene>
<name>A0A9E7D1F1_ALIAG</name>
<evidence type="ECO:0000313" key="8">
    <source>
        <dbReference type="EMBL" id="UNO50842.1"/>
    </source>
</evidence>
<feature type="domain" description="Flagellar assembly protein FliH/Type III secretion system HrpE" evidence="7">
    <location>
        <begin position="110"/>
        <end position="239"/>
    </location>
</feature>